<accession>A0A5R8PAS3</accession>
<keyword evidence="1" id="KW-0472">Membrane</keyword>
<dbReference type="InterPro" id="IPR003399">
    <property type="entry name" value="Mce/MlaD"/>
</dbReference>
<keyword evidence="1" id="KW-0812">Transmembrane</keyword>
<feature type="transmembrane region" description="Helical" evidence="1">
    <location>
        <begin position="46"/>
        <end position="65"/>
    </location>
</feature>
<dbReference type="OrthoDB" id="4367361at2"/>
<dbReference type="InterPro" id="IPR052336">
    <property type="entry name" value="MlaD_Phospholipid_Transporter"/>
</dbReference>
<evidence type="ECO:0000313" key="4">
    <source>
        <dbReference type="Proteomes" id="UP000308349"/>
    </source>
</evidence>
<evidence type="ECO:0000256" key="1">
    <source>
        <dbReference type="SAM" id="Phobius"/>
    </source>
</evidence>
<evidence type="ECO:0000313" key="3">
    <source>
        <dbReference type="EMBL" id="TLG05296.1"/>
    </source>
</evidence>
<feature type="domain" description="Mce/MlaD" evidence="2">
    <location>
        <begin position="75"/>
        <end position="152"/>
    </location>
</feature>
<proteinExistence type="predicted"/>
<protein>
    <submittedName>
        <fullName evidence="3">MCE family protein</fullName>
    </submittedName>
</protein>
<dbReference type="Pfam" id="PF02470">
    <property type="entry name" value="MlaD"/>
    <property type="match status" value="1"/>
</dbReference>
<reference evidence="3 4" key="1">
    <citation type="submission" date="2019-05" db="EMBL/GenBank/DDBJ databases">
        <title>Genomes sequences of two Nocardia cyriacigeorgica environmental isolates, type strains Nocardia asteroides ATCC 19247 and Nocardia cyriacigeorgica DSM 44484.</title>
        <authorList>
            <person name="Vautrin F."/>
            <person name="Bergeron E."/>
            <person name="Dubost A."/>
            <person name="Abrouk D."/>
            <person name="Rodriguez Nava V."/>
            <person name="Pujic P."/>
        </authorList>
    </citation>
    <scope>NUCLEOTIDE SEQUENCE [LARGE SCALE GENOMIC DNA]</scope>
    <source>
        <strain evidence="3 4">EML 1456</strain>
    </source>
</reference>
<keyword evidence="1" id="KW-1133">Transmembrane helix</keyword>
<dbReference type="EMBL" id="VBUU01000021">
    <property type="protein sequence ID" value="TLG05296.1"/>
    <property type="molecule type" value="Genomic_DNA"/>
</dbReference>
<sequence length="380" mass="39991">MCRSSRWTCSRRSCCGGSSRRSHLRDDAVPAYSLPGTEVSPRRARILGVVAFALVLVAVVVHRVVPGGTPTGQIEVALLTSQVGEGIAAGTDVRLDGVRVGSVSSIERLGSGRQRITLSLQSSQLFGLTEGMSVDYAMGNLFGISVIDLRSGGDGEVLSDGSTVDLTGREAPRLRDATLSALLETTGGLTTDVLTPKLAALLATAARDVRALSPILQAIGTTVRAFTDTQQMPPSLLLRRLGSALEGVPALVSGGVEVLYSAYTNDYLSTPEHMDRYGQMFTEIQAQLLPATTLTLSTSRDYFAGFMPMSTAVLDRLAASVRTPQRSDQQLSELLDRLGAAFTDTPNGPVLNAALDLNVVPALAAPLATVFGTHPLPGGR</sequence>
<name>A0A5R8PAS3_9NOCA</name>
<dbReference type="PANTHER" id="PTHR33371">
    <property type="entry name" value="INTERMEMBRANE PHOSPHOLIPID TRANSPORT SYSTEM BINDING PROTEIN MLAD-RELATED"/>
    <property type="match status" value="1"/>
</dbReference>
<evidence type="ECO:0000259" key="2">
    <source>
        <dbReference type="Pfam" id="PF02470"/>
    </source>
</evidence>
<dbReference type="AlphaFoldDB" id="A0A5R8PAS3"/>
<gene>
    <name evidence="3" type="ORF">FEK35_19180</name>
</gene>
<comment type="caution">
    <text evidence="3">The sequence shown here is derived from an EMBL/GenBank/DDBJ whole genome shotgun (WGS) entry which is preliminary data.</text>
</comment>
<organism evidence="3 4">
    <name type="scientific">Nocardia cyriacigeorgica</name>
    <dbReference type="NCBI Taxonomy" id="135487"/>
    <lineage>
        <taxon>Bacteria</taxon>
        <taxon>Bacillati</taxon>
        <taxon>Actinomycetota</taxon>
        <taxon>Actinomycetes</taxon>
        <taxon>Mycobacteriales</taxon>
        <taxon>Nocardiaceae</taxon>
        <taxon>Nocardia</taxon>
    </lineage>
</organism>
<dbReference type="PANTHER" id="PTHR33371:SF4">
    <property type="entry name" value="INTERMEMBRANE PHOSPHOLIPID TRANSPORT SYSTEM BINDING PROTEIN MLAD"/>
    <property type="match status" value="1"/>
</dbReference>
<dbReference type="Proteomes" id="UP000308349">
    <property type="component" value="Unassembled WGS sequence"/>
</dbReference>